<feature type="chain" id="PRO_5018697875" description="WD40 repeat domain-containing protein" evidence="1">
    <location>
        <begin position="22"/>
        <end position="649"/>
    </location>
</feature>
<dbReference type="EMBL" id="SAYW01000001">
    <property type="protein sequence ID" value="RWU10219.1"/>
    <property type="molecule type" value="Genomic_DNA"/>
</dbReference>
<dbReference type="PANTHER" id="PTHR40274:SF3">
    <property type="entry name" value="VIRGINIAMYCIN B LYASE"/>
    <property type="match status" value="1"/>
</dbReference>
<evidence type="ECO:0000256" key="1">
    <source>
        <dbReference type="SAM" id="SignalP"/>
    </source>
</evidence>
<dbReference type="PANTHER" id="PTHR40274">
    <property type="entry name" value="VIRGINIAMYCIN B LYASE"/>
    <property type="match status" value="1"/>
</dbReference>
<dbReference type="Proteomes" id="UP000284120">
    <property type="component" value="Unassembled WGS sequence"/>
</dbReference>
<proteinExistence type="predicted"/>
<evidence type="ECO:0000313" key="3">
    <source>
        <dbReference type="Proteomes" id="UP000284120"/>
    </source>
</evidence>
<protein>
    <recommendedName>
        <fullName evidence="4">WD40 repeat domain-containing protein</fullName>
    </recommendedName>
</protein>
<dbReference type="InterPro" id="IPR011041">
    <property type="entry name" value="Quinoprot_gluc/sorb_DH_b-prop"/>
</dbReference>
<dbReference type="RefSeq" id="WP_113645713.1">
    <property type="nucleotide sequence ID" value="NZ_QMHN01000001.1"/>
</dbReference>
<dbReference type="InterPro" id="IPR011044">
    <property type="entry name" value="Quino_amine_DH_bsu"/>
</dbReference>
<feature type="signal peptide" evidence="1">
    <location>
        <begin position="1"/>
        <end position="21"/>
    </location>
</feature>
<dbReference type="SUPFAM" id="SSF50952">
    <property type="entry name" value="Soluble quinoprotein glucose dehydrogenase"/>
    <property type="match status" value="1"/>
</dbReference>
<organism evidence="2 3">
    <name type="scientific">Pedobacter chitinilyticus</name>
    <dbReference type="NCBI Taxonomy" id="2233776"/>
    <lineage>
        <taxon>Bacteria</taxon>
        <taxon>Pseudomonadati</taxon>
        <taxon>Bacteroidota</taxon>
        <taxon>Sphingobacteriia</taxon>
        <taxon>Sphingobacteriales</taxon>
        <taxon>Sphingobacteriaceae</taxon>
        <taxon>Pedobacter</taxon>
    </lineage>
</organism>
<accession>A0A3S3R891</accession>
<reference evidence="2 3" key="1">
    <citation type="submission" date="2018-06" db="EMBL/GenBank/DDBJ databases">
        <title>Pedobacter endophyticus sp. nov., an endophytic bacterium isolated from a leaf of Triticum aestivum.</title>
        <authorList>
            <person name="Zhang L."/>
        </authorList>
    </citation>
    <scope>NUCLEOTIDE SEQUENCE [LARGE SCALE GENOMIC DNA]</scope>
    <source>
        <strain evidence="2 3">CM134L-2</strain>
    </source>
</reference>
<name>A0A3S3R891_9SPHI</name>
<gene>
    <name evidence="2" type="ORF">DPV69_02420</name>
</gene>
<dbReference type="InterPro" id="IPR051344">
    <property type="entry name" value="Vgb"/>
</dbReference>
<dbReference type="InterPro" id="IPR015943">
    <property type="entry name" value="WD40/YVTN_repeat-like_dom_sf"/>
</dbReference>
<dbReference type="SUPFAM" id="SSF50969">
    <property type="entry name" value="YVTN repeat-like/Quinoprotein amine dehydrogenase"/>
    <property type="match status" value="1"/>
</dbReference>
<sequence length="649" mass="71152">MKLLKLFCLLFAFAFLKTATAQQDKFVNHGPQLTATMIQGSIFLKDAKGNLLLYTVVRGEPAHLLAFNVKTKALILDLPLPKTDGVWDLAQATDGLLYIPGAGGKLFSHKPGTKNITDLGNALPNETYLWNLTAGKNGEVFGATYPGCRVFRYHPKDGFTDLANGPLVAGENYVRSLAFDAKRNFLYAGVGSHAHLIAINLTTKEKREILPAKYQDREFVYGLELVKGKDGEDRLLALLTAGQTTLVYNLKTQKVEQEVADMDMKAVGVDHKQGLVYYTSKGNLKRVDANKNFNTGATLATDIAAATAFYNDNAGNIYVLNVKGNLLRYHTLTKKTQSSALKIPAQPIPINAIMYGPDKKVWTGGYLAGGHATFDPATGKNTKYLGLDQTEGMTFMGSKIYFGIYPKGRFYAYDVSQPWNIGKNNPELIFEEKDQSRSFAVHALPKWQKVYFGTVPEYGKLGGVLAMYNEANNKHTSFGEVLAKQSVASLASKDDILILGGSISGGLGIKPERKEAELMLWDLKTNQPITKLVPVAGAAAITCLINGPDGNIWGIADGQLFILDVVQQKVLSVQKLYDYPPFGSHIWRSAFLAIHPSGVIYGTDNGKLFKLDPLTKEVAFLADNAGLMTMDPTGKIYFKRGTELWSYTP</sequence>
<keyword evidence="1" id="KW-0732">Signal</keyword>
<dbReference type="AlphaFoldDB" id="A0A3S3R891"/>
<evidence type="ECO:0008006" key="4">
    <source>
        <dbReference type="Google" id="ProtNLM"/>
    </source>
</evidence>
<comment type="caution">
    <text evidence="2">The sequence shown here is derived from an EMBL/GenBank/DDBJ whole genome shotgun (WGS) entry which is preliminary data.</text>
</comment>
<keyword evidence="3" id="KW-1185">Reference proteome</keyword>
<dbReference type="OrthoDB" id="843723at2"/>
<evidence type="ECO:0000313" key="2">
    <source>
        <dbReference type="EMBL" id="RWU10219.1"/>
    </source>
</evidence>
<dbReference type="Gene3D" id="2.130.10.10">
    <property type="entry name" value="YVTN repeat-like/Quinoprotein amine dehydrogenase"/>
    <property type="match status" value="1"/>
</dbReference>